<keyword evidence="5" id="KW-1185">Reference proteome</keyword>
<reference evidence="4 5" key="1">
    <citation type="journal article" date="2006" name="Nat. Biotechnol.">
        <title>Complete genome of the mutualistic, N2-fixing grass endophyte Azoarcus sp. strain BH72.</title>
        <authorList>
            <person name="Krause A."/>
            <person name="Ramakumar A."/>
            <person name="Bartels D."/>
            <person name="Battistoni F."/>
            <person name="Bekel T."/>
            <person name="Boch J."/>
            <person name="Boehm M."/>
            <person name="Friedrich F."/>
            <person name="Hurek T."/>
            <person name="Krause L."/>
            <person name="Linke B."/>
            <person name="McHardy A.C."/>
            <person name="Sarkar A."/>
            <person name="Schneiker S."/>
            <person name="Syed A.A."/>
            <person name="Thauer R."/>
            <person name="Vorhoelter F.-J."/>
            <person name="Weidner S."/>
            <person name="Puehler A."/>
            <person name="Reinhold-Hurek B."/>
            <person name="Kaiser O."/>
            <person name="Goesmann A."/>
        </authorList>
    </citation>
    <scope>NUCLEOTIDE SEQUENCE [LARGE SCALE GENOMIC DNA]</scope>
    <source>
        <strain evidence="4 5">BH72</strain>
    </source>
</reference>
<feature type="region of interest" description="Disordered" evidence="1">
    <location>
        <begin position="35"/>
        <end position="131"/>
    </location>
</feature>
<evidence type="ECO:0000313" key="5">
    <source>
        <dbReference type="Proteomes" id="UP000002588"/>
    </source>
</evidence>
<name>A1K5U1_AZOSB</name>
<dbReference type="eggNOG" id="ENOG5032662">
    <property type="taxonomic scope" value="Bacteria"/>
</dbReference>
<sequence length="185" mass="19788">MPRALVLSALVVALSSALPALGEIYSWRDKDGKVHYSDQAPPSGDVKVLRGGVQRPRSAAPTPAEEDGASAAANGATQSGANGEAKPAAEAKSAENRPKTAAEQEQAFRQRRAEAAEAQAKAEKENAVKADRERLCQEARNQLAALQSGQRMVRYGKDGERVVLDDAMRAEEAARTQRHVDEACR</sequence>
<dbReference type="InterPro" id="IPR025392">
    <property type="entry name" value="DUF4124"/>
</dbReference>
<accession>A1K5U1</accession>
<dbReference type="Pfam" id="PF13511">
    <property type="entry name" value="DUF4124"/>
    <property type="match status" value="1"/>
</dbReference>
<feature type="signal peptide" evidence="2">
    <location>
        <begin position="1"/>
        <end position="22"/>
    </location>
</feature>
<dbReference type="AlphaFoldDB" id="A1K5U1"/>
<evidence type="ECO:0000313" key="4">
    <source>
        <dbReference type="EMBL" id="CAL94196.1"/>
    </source>
</evidence>
<feature type="chain" id="PRO_5002635405" evidence="2">
    <location>
        <begin position="23"/>
        <end position="185"/>
    </location>
</feature>
<dbReference type="EMBL" id="AM406670">
    <property type="protein sequence ID" value="CAL94196.1"/>
    <property type="molecule type" value="Genomic_DNA"/>
</dbReference>
<evidence type="ECO:0000256" key="2">
    <source>
        <dbReference type="SAM" id="SignalP"/>
    </source>
</evidence>
<dbReference type="RefSeq" id="WP_011765312.1">
    <property type="nucleotide sequence ID" value="NC_008702.1"/>
</dbReference>
<feature type="domain" description="DUF4124" evidence="3">
    <location>
        <begin position="13"/>
        <end position="65"/>
    </location>
</feature>
<feature type="compositionally biased region" description="Basic and acidic residues" evidence="1">
    <location>
        <begin position="87"/>
        <end position="131"/>
    </location>
</feature>
<keyword evidence="2" id="KW-0732">Signal</keyword>
<evidence type="ECO:0000259" key="3">
    <source>
        <dbReference type="Pfam" id="PF13511"/>
    </source>
</evidence>
<organism evidence="4 5">
    <name type="scientific">Azoarcus sp. (strain BH72)</name>
    <dbReference type="NCBI Taxonomy" id="418699"/>
    <lineage>
        <taxon>Bacteria</taxon>
        <taxon>Pseudomonadati</taxon>
        <taxon>Pseudomonadota</taxon>
        <taxon>Betaproteobacteria</taxon>
        <taxon>Rhodocyclales</taxon>
        <taxon>Zoogloeaceae</taxon>
        <taxon>Azoarcus</taxon>
    </lineage>
</organism>
<gene>
    <name evidence="4" type="ordered locus">azo1579</name>
</gene>
<dbReference type="HOGENOM" id="CLU_108835_0_0_4"/>
<dbReference type="KEGG" id="azo:azo1579"/>
<protein>
    <submittedName>
        <fullName evidence="4">Conserved hypothetical secreted protein</fullName>
    </submittedName>
</protein>
<dbReference type="Proteomes" id="UP000002588">
    <property type="component" value="Chromosome"/>
</dbReference>
<evidence type="ECO:0000256" key="1">
    <source>
        <dbReference type="SAM" id="MobiDB-lite"/>
    </source>
</evidence>
<proteinExistence type="predicted"/>
<dbReference type="STRING" id="62928.azo1579"/>